<evidence type="ECO:0000313" key="2">
    <source>
        <dbReference type="Proteomes" id="UP001330434"/>
    </source>
</evidence>
<evidence type="ECO:0000313" key="1">
    <source>
        <dbReference type="EMBL" id="WVX66912.1"/>
    </source>
</evidence>
<protein>
    <submittedName>
        <fullName evidence="1">Uncharacterized protein</fullName>
    </submittedName>
</protein>
<dbReference type="RefSeq" id="WP_331255727.1">
    <property type="nucleotide sequence ID" value="NZ_CP133270.1"/>
</dbReference>
<proteinExistence type="predicted"/>
<sequence length="174" mass="19650">MSSQSAARFTKITSKELLCLEEELAFFFNAKDPERIQYHYIAALKALENDALCQEVRKREILENLAQAYAEVAHQTSLAFDPAKAAELEYALISAQRQQASFESMAEIMRDLYAVVYGTRSLHLEKAALLRTFLYLYKIRLINAEEGLLESDVSLLKVIDKASKTELSCGSSDE</sequence>
<accession>A0ABZ2C388</accession>
<gene>
    <name evidence="1" type="ORF">Bealeia1_01107</name>
</gene>
<dbReference type="EMBL" id="CP133270">
    <property type="protein sequence ID" value="WVX66912.1"/>
    <property type="molecule type" value="Genomic_DNA"/>
</dbReference>
<name>A0ABZ2C388_9PROT</name>
<reference evidence="1 2" key="1">
    <citation type="journal article" date="2024" name="Environ. Microbiol.">
        <title>Novel evolutionary insights on the interactions of the Holosporales (Alphaproteobacteria) with eukaryotic hosts from comparative genomics.</title>
        <authorList>
            <person name="Giovannini M."/>
            <person name="Petroni G."/>
            <person name="Castelli M."/>
        </authorList>
    </citation>
    <scope>NUCLEOTIDE SEQUENCE [LARGE SCALE GENOMIC DNA]</scope>
    <source>
        <strain evidence="1 2">US_Bl 15I1</strain>
    </source>
</reference>
<organism evidence="1 2">
    <name type="scientific">Candidatus Bealeia paramacronuclearis</name>
    <dbReference type="NCBI Taxonomy" id="1921001"/>
    <lineage>
        <taxon>Bacteria</taxon>
        <taxon>Pseudomonadati</taxon>
        <taxon>Pseudomonadota</taxon>
        <taxon>Alphaproteobacteria</taxon>
        <taxon>Holosporales</taxon>
        <taxon>Holosporaceae</taxon>
        <taxon>Candidatus Bealeia</taxon>
    </lineage>
</organism>
<keyword evidence="2" id="KW-1185">Reference proteome</keyword>
<dbReference type="Proteomes" id="UP001330434">
    <property type="component" value="Chromosome"/>
</dbReference>